<name>A0ABR2GF76_9ROSI</name>
<protein>
    <submittedName>
        <fullName evidence="1">Uncharacterized protein</fullName>
    </submittedName>
</protein>
<comment type="caution">
    <text evidence="1">The sequence shown here is derived from an EMBL/GenBank/DDBJ whole genome shotgun (WGS) entry which is preliminary data.</text>
</comment>
<evidence type="ECO:0000313" key="1">
    <source>
        <dbReference type="EMBL" id="KAK8601350.1"/>
    </source>
</evidence>
<dbReference type="EMBL" id="JBBPBM010000001">
    <property type="protein sequence ID" value="KAK8601350.1"/>
    <property type="molecule type" value="Genomic_DNA"/>
</dbReference>
<reference evidence="1 2" key="1">
    <citation type="journal article" date="2024" name="G3 (Bethesda)">
        <title>Genome assembly of Hibiscus sabdariffa L. provides insights into metabolisms of medicinal natural products.</title>
        <authorList>
            <person name="Kim T."/>
        </authorList>
    </citation>
    <scope>NUCLEOTIDE SEQUENCE [LARGE SCALE GENOMIC DNA]</scope>
    <source>
        <strain evidence="1">TK-2024</strain>
        <tissue evidence="1">Old leaves</tissue>
    </source>
</reference>
<sequence>MGFSIKDWVYANLRNAGEFVYNVADWDILFGSLLWSLWLPRNDVVFNKHQERRESVIDEGIRLQQKCIASRLCGISSRSSVNRARRRIAR</sequence>
<gene>
    <name evidence="1" type="ORF">V6N12_051187</name>
</gene>
<organism evidence="1 2">
    <name type="scientific">Hibiscus sabdariffa</name>
    <name type="common">roselle</name>
    <dbReference type="NCBI Taxonomy" id="183260"/>
    <lineage>
        <taxon>Eukaryota</taxon>
        <taxon>Viridiplantae</taxon>
        <taxon>Streptophyta</taxon>
        <taxon>Embryophyta</taxon>
        <taxon>Tracheophyta</taxon>
        <taxon>Spermatophyta</taxon>
        <taxon>Magnoliopsida</taxon>
        <taxon>eudicotyledons</taxon>
        <taxon>Gunneridae</taxon>
        <taxon>Pentapetalae</taxon>
        <taxon>rosids</taxon>
        <taxon>malvids</taxon>
        <taxon>Malvales</taxon>
        <taxon>Malvaceae</taxon>
        <taxon>Malvoideae</taxon>
        <taxon>Hibiscus</taxon>
    </lineage>
</organism>
<keyword evidence="2" id="KW-1185">Reference proteome</keyword>
<evidence type="ECO:0000313" key="2">
    <source>
        <dbReference type="Proteomes" id="UP001472677"/>
    </source>
</evidence>
<dbReference type="Proteomes" id="UP001472677">
    <property type="component" value="Unassembled WGS sequence"/>
</dbReference>
<proteinExistence type="predicted"/>
<accession>A0ABR2GF76</accession>